<protein>
    <recommendedName>
        <fullName evidence="1">Glycosyltransferase 2-like domain-containing protein</fullName>
    </recommendedName>
</protein>
<name>A0A6V6ZEM3_9FLAO</name>
<dbReference type="AlphaFoldDB" id="A0A6V6ZEM3"/>
<keyword evidence="3" id="KW-1185">Reference proteome</keyword>
<reference evidence="2 3" key="1">
    <citation type="submission" date="2020-06" db="EMBL/GenBank/DDBJ databases">
        <authorList>
            <person name="Criscuolo A."/>
        </authorList>
    </citation>
    <scope>NUCLEOTIDE SEQUENCE [LARGE SCALE GENOMIC DNA]</scope>
    <source>
        <strain evidence="3">CIP 110025</strain>
    </source>
</reference>
<dbReference type="GO" id="GO:0016758">
    <property type="term" value="F:hexosyltransferase activity"/>
    <property type="evidence" value="ECO:0007669"/>
    <property type="project" value="UniProtKB-ARBA"/>
</dbReference>
<proteinExistence type="predicted"/>
<comment type="caution">
    <text evidence="2">The sequence shown here is derived from an EMBL/GenBank/DDBJ whole genome shotgun (WGS) entry which is preliminary data.</text>
</comment>
<accession>A0A6V6ZEM3</accession>
<dbReference type="Pfam" id="PF00535">
    <property type="entry name" value="Glycos_transf_2"/>
    <property type="match status" value="1"/>
</dbReference>
<dbReference type="Proteomes" id="UP000556700">
    <property type="component" value="Unassembled WGS sequence"/>
</dbReference>
<evidence type="ECO:0000313" key="2">
    <source>
        <dbReference type="EMBL" id="CAD0010006.1"/>
    </source>
</evidence>
<dbReference type="PANTHER" id="PTHR22916:SF3">
    <property type="entry name" value="UDP-GLCNAC:BETAGAL BETA-1,3-N-ACETYLGLUCOSAMINYLTRANSFERASE-LIKE PROTEIN 1"/>
    <property type="match status" value="1"/>
</dbReference>
<evidence type="ECO:0000313" key="3">
    <source>
        <dbReference type="Proteomes" id="UP000556700"/>
    </source>
</evidence>
<sequence length="258" mass="29793">MKRIDINNYAPLITIITSTFNAEKDLEQCIKSVISQSYTNIEYIIIDGGSTDGTLEIVKKYEKFITTNLSEKDNGIYDAWNKGVKLANGDWIAFLGADDIYMHDAIEKYVQELSKLDYHSLDMISSKVRLVDDKGTELRIIGKEWVWNKFRRFMCTAHVGSFHSKSFFKKYGLYNIDYKIVGDYEILLRAKHLLKAAYFDEITVNMKVGGISNLNNAAIKEAYKAKKRNNSVNNVLVLKYDFFKANVIFFLRKVLNRI</sequence>
<dbReference type="InterPro" id="IPR001173">
    <property type="entry name" value="Glyco_trans_2-like"/>
</dbReference>
<organism evidence="2 3">
    <name type="scientific">Flavobacterium chungangense</name>
    <dbReference type="NCBI Taxonomy" id="554283"/>
    <lineage>
        <taxon>Bacteria</taxon>
        <taxon>Pseudomonadati</taxon>
        <taxon>Bacteroidota</taxon>
        <taxon>Flavobacteriia</taxon>
        <taxon>Flavobacteriales</taxon>
        <taxon>Flavobacteriaceae</taxon>
        <taxon>Flavobacterium</taxon>
    </lineage>
</organism>
<dbReference type="InterPro" id="IPR029044">
    <property type="entry name" value="Nucleotide-diphossugar_trans"/>
</dbReference>
<dbReference type="SUPFAM" id="SSF53448">
    <property type="entry name" value="Nucleotide-diphospho-sugar transferases"/>
    <property type="match status" value="1"/>
</dbReference>
<gene>
    <name evidence="2" type="ORF">FLACHUCJ7_04646</name>
</gene>
<dbReference type="Gene3D" id="3.90.550.10">
    <property type="entry name" value="Spore Coat Polysaccharide Biosynthesis Protein SpsA, Chain A"/>
    <property type="match status" value="1"/>
</dbReference>
<dbReference type="RefSeq" id="WP_051872894.1">
    <property type="nucleotide sequence ID" value="NZ_CAIJDO010000373.1"/>
</dbReference>
<dbReference type="EMBL" id="CAIJDO010000373">
    <property type="protein sequence ID" value="CAD0010006.1"/>
    <property type="molecule type" value="Genomic_DNA"/>
</dbReference>
<dbReference type="PANTHER" id="PTHR22916">
    <property type="entry name" value="GLYCOSYLTRANSFERASE"/>
    <property type="match status" value="1"/>
</dbReference>
<feature type="domain" description="Glycosyltransferase 2-like" evidence="1">
    <location>
        <begin position="14"/>
        <end position="125"/>
    </location>
</feature>
<dbReference type="CDD" id="cd06433">
    <property type="entry name" value="GT_2_WfgS_like"/>
    <property type="match status" value="1"/>
</dbReference>
<evidence type="ECO:0000259" key="1">
    <source>
        <dbReference type="Pfam" id="PF00535"/>
    </source>
</evidence>